<evidence type="ECO:0000256" key="2">
    <source>
        <dbReference type="SAM" id="SignalP"/>
    </source>
</evidence>
<accession>F8QFV9</accession>
<feature type="compositionally biased region" description="Basic residues" evidence="1">
    <location>
        <begin position="347"/>
        <end position="356"/>
    </location>
</feature>
<dbReference type="HOGENOM" id="CLU_774250_0_0_1"/>
<gene>
    <name evidence="3" type="ORF">SERLA73DRAFT_156752</name>
</gene>
<sequence>MAQVHSLALELLRILWILHILPALTFMLNSRGPLCYYQRVDELANIQASIYAGEHFPEMPGYNDFQASTSAVDMIAGRMQPMQSWTMRTTLTESQLIDLWLRTQAQKANTQNHWNYYRILEAHDRATAYAGTRQTVLQHSADFAKARRRIIQTRIVTYWDCEAAIVMAGSCVNQDVTLAFLHATSGAENQEPMCKGSSEALEGAGNKKDVPVVIRKLISSQLAGLGHDFVSGKLFPWKGMVKELAKRGITCINWHNGVLLPGDEQCNTAKPKGILDLTLSERSILVNSLQDKSSKHLHFKCVPDMKKPIIQGAAPLHDSLNLHGLRKFYKGSVDHKEEPREIDHSGSKVKRPKKKVPSAPSITTISGVEEQEEEEAPKEPPKVFRTSRQVTRMVDRKGMGLALSDSKDNNSHNEQEDDDNSNHDVKLGHKCKAKAAPST</sequence>
<dbReference type="EMBL" id="GL945498">
    <property type="protein sequence ID" value="EGN92804.1"/>
    <property type="molecule type" value="Genomic_DNA"/>
</dbReference>
<feature type="region of interest" description="Disordered" evidence="1">
    <location>
        <begin position="334"/>
        <end position="439"/>
    </location>
</feature>
<evidence type="ECO:0000313" key="3">
    <source>
        <dbReference type="EMBL" id="EGN92804.1"/>
    </source>
</evidence>
<dbReference type="InParanoid" id="F8QFV9"/>
<feature type="compositionally biased region" description="Basic and acidic residues" evidence="1">
    <location>
        <begin position="405"/>
        <end position="427"/>
    </location>
</feature>
<evidence type="ECO:0000256" key="1">
    <source>
        <dbReference type="SAM" id="MobiDB-lite"/>
    </source>
</evidence>
<feature type="compositionally biased region" description="Basic and acidic residues" evidence="1">
    <location>
        <begin position="334"/>
        <end position="346"/>
    </location>
</feature>
<keyword evidence="4" id="KW-1185">Reference proteome</keyword>
<proteinExistence type="predicted"/>
<protein>
    <submittedName>
        <fullName evidence="3">Uncharacterized protein</fullName>
    </submittedName>
</protein>
<dbReference type="AlphaFoldDB" id="F8QFV9"/>
<feature type="chain" id="PRO_5003377340" evidence="2">
    <location>
        <begin position="24"/>
        <end position="439"/>
    </location>
</feature>
<dbReference type="OrthoDB" id="2614496at2759"/>
<feature type="signal peptide" evidence="2">
    <location>
        <begin position="1"/>
        <end position="23"/>
    </location>
</feature>
<evidence type="ECO:0000313" key="4">
    <source>
        <dbReference type="Proteomes" id="UP000008063"/>
    </source>
</evidence>
<keyword evidence="2" id="KW-0732">Signal</keyword>
<dbReference type="Proteomes" id="UP000008063">
    <property type="component" value="Unassembled WGS sequence"/>
</dbReference>
<organism evidence="4">
    <name type="scientific">Serpula lacrymans var. lacrymans (strain S7.3)</name>
    <name type="common">Dry rot fungus</name>
    <dbReference type="NCBI Taxonomy" id="936435"/>
    <lineage>
        <taxon>Eukaryota</taxon>
        <taxon>Fungi</taxon>
        <taxon>Dikarya</taxon>
        <taxon>Basidiomycota</taxon>
        <taxon>Agaricomycotina</taxon>
        <taxon>Agaricomycetes</taxon>
        <taxon>Agaricomycetidae</taxon>
        <taxon>Boletales</taxon>
        <taxon>Coniophorineae</taxon>
        <taxon>Serpulaceae</taxon>
        <taxon>Serpula</taxon>
    </lineage>
</organism>
<reference evidence="4" key="1">
    <citation type="journal article" date="2011" name="Science">
        <title>The plant cell wall-decomposing machinery underlies the functional diversity of forest fungi.</title>
        <authorList>
            <person name="Eastwood D.C."/>
            <person name="Floudas D."/>
            <person name="Binder M."/>
            <person name="Majcherczyk A."/>
            <person name="Schneider P."/>
            <person name="Aerts A."/>
            <person name="Asiegbu F.O."/>
            <person name="Baker S.E."/>
            <person name="Barry K."/>
            <person name="Bendiksby M."/>
            <person name="Blumentritt M."/>
            <person name="Coutinho P.M."/>
            <person name="Cullen D."/>
            <person name="de Vries R.P."/>
            <person name="Gathman A."/>
            <person name="Goodell B."/>
            <person name="Henrissat B."/>
            <person name="Ihrmark K."/>
            <person name="Kauserud H."/>
            <person name="Kohler A."/>
            <person name="LaButti K."/>
            <person name="Lapidus A."/>
            <person name="Lavin J.L."/>
            <person name="Lee Y.-H."/>
            <person name="Lindquist E."/>
            <person name="Lilly W."/>
            <person name="Lucas S."/>
            <person name="Morin E."/>
            <person name="Murat C."/>
            <person name="Oguiza J.A."/>
            <person name="Park J."/>
            <person name="Pisabarro A.G."/>
            <person name="Riley R."/>
            <person name="Rosling A."/>
            <person name="Salamov A."/>
            <person name="Schmidt O."/>
            <person name="Schmutz J."/>
            <person name="Skrede I."/>
            <person name="Stenlid J."/>
            <person name="Wiebenga A."/>
            <person name="Xie X."/>
            <person name="Kuees U."/>
            <person name="Hibbett D.S."/>
            <person name="Hoffmeister D."/>
            <person name="Hoegberg N."/>
            <person name="Martin F."/>
            <person name="Grigoriev I.V."/>
            <person name="Watkinson S.C."/>
        </authorList>
    </citation>
    <scope>NUCLEOTIDE SEQUENCE [LARGE SCALE GENOMIC DNA]</scope>
    <source>
        <strain evidence="4">strain S7.3</strain>
    </source>
</reference>
<name>F8QFV9_SERL3</name>